<reference evidence="3" key="2">
    <citation type="submission" date="2017-12" db="EMBL/GenBank/DDBJ databases">
        <title>Genome sequence of the Bar-tailed Godwit (Limosa lapponica baueri).</title>
        <authorList>
            <person name="Lima N.C.B."/>
            <person name="Parody-Merino A.M."/>
            <person name="Battley P.F."/>
            <person name="Fidler A.E."/>
            <person name="Prosdocimi F."/>
        </authorList>
    </citation>
    <scope>NUCLEOTIDE SEQUENCE [LARGE SCALE GENOMIC DNA]</scope>
</reference>
<evidence type="ECO:0000313" key="2">
    <source>
        <dbReference type="EMBL" id="PKU44305.1"/>
    </source>
</evidence>
<reference evidence="3" key="1">
    <citation type="submission" date="2017-11" db="EMBL/GenBank/DDBJ databases">
        <authorList>
            <person name="Lima N.C."/>
            <person name="Parody-Merino A.M."/>
            <person name="Battley P.F."/>
            <person name="Fidler A.E."/>
            <person name="Prosdocimi F."/>
        </authorList>
    </citation>
    <scope>NUCLEOTIDE SEQUENCE [LARGE SCALE GENOMIC DNA]</scope>
</reference>
<proteinExistence type="predicted"/>
<dbReference type="Proteomes" id="UP000233556">
    <property type="component" value="Unassembled WGS sequence"/>
</dbReference>
<protein>
    <submittedName>
        <fullName evidence="2">Uncharacterized protein</fullName>
    </submittedName>
</protein>
<accession>A0A2I0UE37</accession>
<name>A0A2I0UE37_LIMLA</name>
<feature type="region of interest" description="Disordered" evidence="1">
    <location>
        <begin position="1"/>
        <end position="23"/>
    </location>
</feature>
<dbReference type="OrthoDB" id="421121at2759"/>
<sequence length="148" mass="16062">MGPPQGRVEGQDDLPPPAGHTLPDAPQHAIGLLGHKGTVLAHGHPVIHQDSQVFLLRAAPQQVSSQPVLVKGVIPPQVQHPTLAFIEVHQVPLCPTLQPVQVSLDGGTAFWCVSHPSQFCVISKLAEGTFRPFIQDIDENIEEDWTLY</sequence>
<dbReference type="AlphaFoldDB" id="A0A2I0UE37"/>
<keyword evidence="3" id="KW-1185">Reference proteome</keyword>
<organism evidence="2 3">
    <name type="scientific">Limosa lapponica baueri</name>
    <dbReference type="NCBI Taxonomy" id="1758121"/>
    <lineage>
        <taxon>Eukaryota</taxon>
        <taxon>Metazoa</taxon>
        <taxon>Chordata</taxon>
        <taxon>Craniata</taxon>
        <taxon>Vertebrata</taxon>
        <taxon>Euteleostomi</taxon>
        <taxon>Archelosauria</taxon>
        <taxon>Archosauria</taxon>
        <taxon>Dinosauria</taxon>
        <taxon>Saurischia</taxon>
        <taxon>Theropoda</taxon>
        <taxon>Coelurosauria</taxon>
        <taxon>Aves</taxon>
        <taxon>Neognathae</taxon>
        <taxon>Neoaves</taxon>
        <taxon>Charadriiformes</taxon>
        <taxon>Scolopacidae</taxon>
        <taxon>Limosa</taxon>
    </lineage>
</organism>
<dbReference type="EMBL" id="KZ505835">
    <property type="protein sequence ID" value="PKU44305.1"/>
    <property type="molecule type" value="Genomic_DNA"/>
</dbReference>
<gene>
    <name evidence="2" type="ORF">llap_5392</name>
</gene>
<evidence type="ECO:0000313" key="3">
    <source>
        <dbReference type="Proteomes" id="UP000233556"/>
    </source>
</evidence>
<evidence type="ECO:0000256" key="1">
    <source>
        <dbReference type="SAM" id="MobiDB-lite"/>
    </source>
</evidence>